<accession>A0ABQ5I3Q4</accession>
<protein>
    <submittedName>
        <fullName evidence="2">Uncharacterized protein</fullName>
    </submittedName>
</protein>
<name>A0ABQ5I3Q4_9ASTR</name>
<dbReference type="EMBL" id="BQNB010020326">
    <property type="protein sequence ID" value="GJT94757.1"/>
    <property type="molecule type" value="Genomic_DNA"/>
</dbReference>
<gene>
    <name evidence="2" type="ORF">Tco_1090275</name>
</gene>
<dbReference type="Proteomes" id="UP001151760">
    <property type="component" value="Unassembled WGS sequence"/>
</dbReference>
<feature type="compositionally biased region" description="Basic and acidic residues" evidence="1">
    <location>
        <begin position="55"/>
        <end position="66"/>
    </location>
</feature>
<keyword evidence="3" id="KW-1185">Reference proteome</keyword>
<evidence type="ECO:0000313" key="3">
    <source>
        <dbReference type="Proteomes" id="UP001151760"/>
    </source>
</evidence>
<evidence type="ECO:0000256" key="1">
    <source>
        <dbReference type="SAM" id="MobiDB-lite"/>
    </source>
</evidence>
<evidence type="ECO:0000313" key="2">
    <source>
        <dbReference type="EMBL" id="GJT94757.1"/>
    </source>
</evidence>
<comment type="caution">
    <text evidence="2">The sequence shown here is derived from an EMBL/GenBank/DDBJ whole genome shotgun (WGS) entry which is preliminary data.</text>
</comment>
<sequence length="164" mass="18706">MNFRIAKVMNVGEIRSLSLPHKVNHRMALLISLPKYCWGNWVTDQTSKLSCDGQSRSEMEQKEAKGEAMSTKEPVQADIWYRNLWAPSDTVKPDGKSYGDYIYKLWVIFAALTSAAVHKLWKWKQNAGNLFGKSADKLSSMIWEEKHEQDGPRQICQISPSSSI</sequence>
<organism evidence="2 3">
    <name type="scientific">Tanacetum coccineum</name>
    <dbReference type="NCBI Taxonomy" id="301880"/>
    <lineage>
        <taxon>Eukaryota</taxon>
        <taxon>Viridiplantae</taxon>
        <taxon>Streptophyta</taxon>
        <taxon>Embryophyta</taxon>
        <taxon>Tracheophyta</taxon>
        <taxon>Spermatophyta</taxon>
        <taxon>Magnoliopsida</taxon>
        <taxon>eudicotyledons</taxon>
        <taxon>Gunneridae</taxon>
        <taxon>Pentapetalae</taxon>
        <taxon>asterids</taxon>
        <taxon>campanulids</taxon>
        <taxon>Asterales</taxon>
        <taxon>Asteraceae</taxon>
        <taxon>Asteroideae</taxon>
        <taxon>Anthemideae</taxon>
        <taxon>Anthemidinae</taxon>
        <taxon>Tanacetum</taxon>
    </lineage>
</organism>
<proteinExistence type="predicted"/>
<reference evidence="2" key="1">
    <citation type="journal article" date="2022" name="Int. J. Mol. Sci.">
        <title>Draft Genome of Tanacetum Coccineum: Genomic Comparison of Closely Related Tanacetum-Family Plants.</title>
        <authorList>
            <person name="Yamashiro T."/>
            <person name="Shiraishi A."/>
            <person name="Nakayama K."/>
            <person name="Satake H."/>
        </authorList>
    </citation>
    <scope>NUCLEOTIDE SEQUENCE</scope>
</reference>
<reference evidence="2" key="2">
    <citation type="submission" date="2022-01" db="EMBL/GenBank/DDBJ databases">
        <authorList>
            <person name="Yamashiro T."/>
            <person name="Shiraishi A."/>
            <person name="Satake H."/>
            <person name="Nakayama K."/>
        </authorList>
    </citation>
    <scope>NUCLEOTIDE SEQUENCE</scope>
</reference>
<feature type="region of interest" description="Disordered" evidence="1">
    <location>
        <begin position="52"/>
        <end position="71"/>
    </location>
</feature>